<dbReference type="SUPFAM" id="SSF46785">
    <property type="entry name" value="Winged helix' DNA-binding domain"/>
    <property type="match status" value="1"/>
</dbReference>
<dbReference type="SMART" id="SM00418">
    <property type="entry name" value="HTH_ARSR"/>
    <property type="match status" value="1"/>
</dbReference>
<evidence type="ECO:0000256" key="2">
    <source>
        <dbReference type="ARBA" id="ARBA00023125"/>
    </source>
</evidence>
<sequence>MLPTHKRWPLYEVKANLFKGLSHPARIRILELLSASDELTVGQLIEETGLEASHLSQHLAVLRRHQLVSSDRRGSHVFYHLAHPEVAEMLAVARRLLIETLASSGVMLEEARDLPGITREGE</sequence>
<reference evidence="5" key="2">
    <citation type="submission" date="2021-04" db="EMBL/GenBank/DDBJ databases">
        <authorList>
            <person name="Gilroy R."/>
        </authorList>
    </citation>
    <scope>NUCLEOTIDE SEQUENCE</scope>
    <source>
        <strain evidence="5">ChiHejej3B27-3195</strain>
    </source>
</reference>
<dbReference type="GO" id="GO:0003700">
    <property type="term" value="F:DNA-binding transcription factor activity"/>
    <property type="evidence" value="ECO:0007669"/>
    <property type="project" value="InterPro"/>
</dbReference>
<evidence type="ECO:0000256" key="3">
    <source>
        <dbReference type="ARBA" id="ARBA00023163"/>
    </source>
</evidence>
<keyword evidence="3" id="KW-0804">Transcription</keyword>
<dbReference type="AlphaFoldDB" id="A0A9D1UUA5"/>
<dbReference type="NCBIfam" id="NF033788">
    <property type="entry name" value="HTH_metalloreg"/>
    <property type="match status" value="1"/>
</dbReference>
<dbReference type="PANTHER" id="PTHR43132:SF2">
    <property type="entry name" value="ARSENICAL RESISTANCE OPERON REPRESSOR ARSR-RELATED"/>
    <property type="match status" value="1"/>
</dbReference>
<evidence type="ECO:0000259" key="4">
    <source>
        <dbReference type="PROSITE" id="PS50987"/>
    </source>
</evidence>
<evidence type="ECO:0000256" key="1">
    <source>
        <dbReference type="ARBA" id="ARBA00023015"/>
    </source>
</evidence>
<evidence type="ECO:0000313" key="6">
    <source>
        <dbReference type="Proteomes" id="UP000824151"/>
    </source>
</evidence>
<dbReference type="InterPro" id="IPR051011">
    <property type="entry name" value="Metal_resp_trans_reg"/>
</dbReference>
<dbReference type="InterPro" id="IPR011991">
    <property type="entry name" value="ArsR-like_HTH"/>
</dbReference>
<protein>
    <submittedName>
        <fullName evidence="5">Metalloregulator ArsR/SmtB family transcription factor</fullName>
    </submittedName>
</protein>
<dbReference type="Proteomes" id="UP000824151">
    <property type="component" value="Unassembled WGS sequence"/>
</dbReference>
<accession>A0A9D1UUA5</accession>
<dbReference type="CDD" id="cd00090">
    <property type="entry name" value="HTH_ARSR"/>
    <property type="match status" value="1"/>
</dbReference>
<dbReference type="InterPro" id="IPR001845">
    <property type="entry name" value="HTH_ArsR_DNA-bd_dom"/>
</dbReference>
<proteinExistence type="predicted"/>
<keyword evidence="2" id="KW-0238">DNA-binding</keyword>
<feature type="domain" description="HTH arsR-type" evidence="4">
    <location>
        <begin position="2"/>
        <end position="101"/>
    </location>
</feature>
<dbReference type="Gene3D" id="1.10.10.10">
    <property type="entry name" value="Winged helix-like DNA-binding domain superfamily/Winged helix DNA-binding domain"/>
    <property type="match status" value="1"/>
</dbReference>
<comment type="caution">
    <text evidence="5">The sequence shown here is derived from an EMBL/GenBank/DDBJ whole genome shotgun (WGS) entry which is preliminary data.</text>
</comment>
<dbReference type="GO" id="GO:0003677">
    <property type="term" value="F:DNA binding"/>
    <property type="evidence" value="ECO:0007669"/>
    <property type="project" value="UniProtKB-KW"/>
</dbReference>
<reference evidence="5" key="1">
    <citation type="journal article" date="2021" name="PeerJ">
        <title>Extensive microbial diversity within the chicken gut microbiome revealed by metagenomics and culture.</title>
        <authorList>
            <person name="Gilroy R."/>
            <person name="Ravi A."/>
            <person name="Getino M."/>
            <person name="Pursley I."/>
            <person name="Horton D.L."/>
            <person name="Alikhan N.F."/>
            <person name="Baker D."/>
            <person name="Gharbi K."/>
            <person name="Hall N."/>
            <person name="Watson M."/>
            <person name="Adriaenssens E.M."/>
            <person name="Foster-Nyarko E."/>
            <person name="Jarju S."/>
            <person name="Secka A."/>
            <person name="Antonio M."/>
            <person name="Oren A."/>
            <person name="Chaudhuri R.R."/>
            <person name="La Ragione R."/>
            <person name="Hildebrand F."/>
            <person name="Pallen M.J."/>
        </authorList>
    </citation>
    <scope>NUCLEOTIDE SEQUENCE</scope>
    <source>
        <strain evidence="5">ChiHejej3B27-3195</strain>
    </source>
</reference>
<dbReference type="EMBL" id="DXGD01000391">
    <property type="protein sequence ID" value="HIX00577.1"/>
    <property type="molecule type" value="Genomic_DNA"/>
</dbReference>
<dbReference type="PRINTS" id="PR00778">
    <property type="entry name" value="HTHARSR"/>
</dbReference>
<name>A0A9D1UUA5_9MICC</name>
<dbReference type="InterPro" id="IPR036388">
    <property type="entry name" value="WH-like_DNA-bd_sf"/>
</dbReference>
<dbReference type="PROSITE" id="PS50987">
    <property type="entry name" value="HTH_ARSR_2"/>
    <property type="match status" value="1"/>
</dbReference>
<keyword evidence="1" id="KW-0805">Transcription regulation</keyword>
<gene>
    <name evidence="5" type="ORF">H9871_10600</name>
</gene>
<dbReference type="PANTHER" id="PTHR43132">
    <property type="entry name" value="ARSENICAL RESISTANCE OPERON REPRESSOR ARSR-RELATED"/>
    <property type="match status" value="1"/>
</dbReference>
<organism evidence="5 6">
    <name type="scientific">Candidatus Nesterenkonia stercoripullorum</name>
    <dbReference type="NCBI Taxonomy" id="2838701"/>
    <lineage>
        <taxon>Bacteria</taxon>
        <taxon>Bacillati</taxon>
        <taxon>Actinomycetota</taxon>
        <taxon>Actinomycetes</taxon>
        <taxon>Micrococcales</taxon>
        <taxon>Micrococcaceae</taxon>
        <taxon>Nesterenkonia</taxon>
    </lineage>
</organism>
<dbReference type="InterPro" id="IPR036390">
    <property type="entry name" value="WH_DNA-bd_sf"/>
</dbReference>
<dbReference type="Pfam" id="PF01022">
    <property type="entry name" value="HTH_5"/>
    <property type="match status" value="1"/>
</dbReference>
<evidence type="ECO:0000313" key="5">
    <source>
        <dbReference type="EMBL" id="HIX00577.1"/>
    </source>
</evidence>